<protein>
    <recommendedName>
        <fullName evidence="4">Reverse transcriptase Ty1/copia-type domain-containing protein</fullName>
    </recommendedName>
</protein>
<reference evidence="2 3" key="1">
    <citation type="submission" date="2017-11" db="EMBL/GenBank/DDBJ databases">
        <title>De-novo sequencing of pomegranate (Punica granatum L.) genome.</title>
        <authorList>
            <person name="Akparov Z."/>
            <person name="Amiraslanov A."/>
            <person name="Hajiyeva S."/>
            <person name="Abbasov M."/>
            <person name="Kaur K."/>
            <person name="Hamwieh A."/>
            <person name="Solovyev V."/>
            <person name="Salamov A."/>
            <person name="Braich B."/>
            <person name="Kosarev P."/>
            <person name="Mahmoud A."/>
            <person name="Hajiyev E."/>
            <person name="Babayeva S."/>
            <person name="Izzatullayeva V."/>
            <person name="Mammadov A."/>
            <person name="Mammadov A."/>
            <person name="Sharifova S."/>
            <person name="Ojaghi J."/>
            <person name="Eynullazada K."/>
            <person name="Bayramov B."/>
            <person name="Abdulazimova A."/>
            <person name="Shahmuradov I."/>
        </authorList>
    </citation>
    <scope>NUCLEOTIDE SEQUENCE [LARGE SCALE GENOMIC DNA]</scope>
    <source>
        <strain evidence="3">cv. AG2017</strain>
        <tissue evidence="2">Leaf</tissue>
    </source>
</reference>
<keyword evidence="3" id="KW-1185">Reference proteome</keyword>
<evidence type="ECO:0000313" key="2">
    <source>
        <dbReference type="EMBL" id="PKI68085.1"/>
    </source>
</evidence>
<accession>A0A2I0KHT9</accession>
<organism evidence="2 3">
    <name type="scientific">Punica granatum</name>
    <name type="common">Pomegranate</name>
    <dbReference type="NCBI Taxonomy" id="22663"/>
    <lineage>
        <taxon>Eukaryota</taxon>
        <taxon>Viridiplantae</taxon>
        <taxon>Streptophyta</taxon>
        <taxon>Embryophyta</taxon>
        <taxon>Tracheophyta</taxon>
        <taxon>Spermatophyta</taxon>
        <taxon>Magnoliopsida</taxon>
        <taxon>eudicotyledons</taxon>
        <taxon>Gunneridae</taxon>
        <taxon>Pentapetalae</taxon>
        <taxon>rosids</taxon>
        <taxon>malvids</taxon>
        <taxon>Myrtales</taxon>
        <taxon>Lythraceae</taxon>
        <taxon>Punica</taxon>
    </lineage>
</organism>
<feature type="region of interest" description="Disordered" evidence="1">
    <location>
        <begin position="44"/>
        <end position="98"/>
    </location>
</feature>
<dbReference type="EMBL" id="PGOL01000571">
    <property type="protein sequence ID" value="PKI68085.1"/>
    <property type="molecule type" value="Genomic_DNA"/>
</dbReference>
<evidence type="ECO:0000313" key="3">
    <source>
        <dbReference type="Proteomes" id="UP000233551"/>
    </source>
</evidence>
<dbReference type="AlphaFoldDB" id="A0A2I0KHT9"/>
<dbReference type="Proteomes" id="UP000233551">
    <property type="component" value="Unassembled WGS sequence"/>
</dbReference>
<dbReference type="STRING" id="22663.A0A2I0KHT9"/>
<comment type="caution">
    <text evidence="2">The sequence shown here is derived from an EMBL/GenBank/DDBJ whole genome shotgun (WGS) entry which is preliminary data.</text>
</comment>
<evidence type="ECO:0008006" key="4">
    <source>
        <dbReference type="Google" id="ProtNLM"/>
    </source>
</evidence>
<name>A0A2I0KHT9_PUNGR</name>
<sequence length="259" mass="28757">MPCKMSPQKAAVHEQAVLSWAANNRSASSGAVLHEPLERAQLFVPVSVTEQGSPKQARDKETPAPSVSQPPDVLSDAPDSSLHSSPQHTAPVLESESETESELLIVPVYMEQPPGFTDPAHPNYVCRLNRALYGLRQMQRLIDDLARVFSLKDLGPLHYFPGVGVSWSSEEIYLFHRQYAIDILTRASLEHCKPISTPMTMKQPTLKNGDCLYHDPSHFRSLVGAFQYLTLTAPDLALAVNVVCQHMHALTLLHFQMLK</sequence>
<gene>
    <name evidence="2" type="ORF">CRG98_011681</name>
</gene>
<evidence type="ECO:0000256" key="1">
    <source>
        <dbReference type="SAM" id="MobiDB-lite"/>
    </source>
</evidence>
<proteinExistence type="predicted"/>